<evidence type="ECO:0000256" key="2">
    <source>
        <dbReference type="ARBA" id="ARBA00022741"/>
    </source>
</evidence>
<dbReference type="EMBL" id="CAJOBD010000979">
    <property type="protein sequence ID" value="CAF3743854.1"/>
    <property type="molecule type" value="Genomic_DNA"/>
</dbReference>
<dbReference type="PANTHER" id="PTHR10606:SF44">
    <property type="entry name" value="6-PHOSPHOFRUCTO 2-KINASE_FRUCTOSE 2,6-BISPHOSPHATASE LONG FORM"/>
    <property type="match status" value="1"/>
</dbReference>
<dbReference type="AlphaFoldDB" id="A0A818XV83"/>
<dbReference type="InterPro" id="IPR027417">
    <property type="entry name" value="P-loop_NTPase"/>
</dbReference>
<evidence type="ECO:0000256" key="3">
    <source>
        <dbReference type="ARBA" id="ARBA00022840"/>
    </source>
</evidence>
<dbReference type="InterPro" id="IPR013079">
    <property type="entry name" value="6Phosfructo_kin"/>
</dbReference>
<dbReference type="SMART" id="SM00855">
    <property type="entry name" value="PGAM"/>
    <property type="match status" value="1"/>
</dbReference>
<dbReference type="CDD" id="cd07067">
    <property type="entry name" value="HP_PGM_like"/>
    <property type="match status" value="1"/>
</dbReference>
<accession>A0A818XV83</accession>
<keyword evidence="3" id="KW-0067">ATP-binding</keyword>
<dbReference type="GO" id="GO:0006003">
    <property type="term" value="P:fructose 2,6-bisphosphate metabolic process"/>
    <property type="evidence" value="ECO:0007669"/>
    <property type="project" value="InterPro"/>
</dbReference>
<evidence type="ECO:0000259" key="5">
    <source>
        <dbReference type="Pfam" id="PF01591"/>
    </source>
</evidence>
<dbReference type="FunFam" id="3.40.50.1240:FF:000001">
    <property type="entry name" value="6-phosphofructo-2-kinase/fructose-2, 6-bisphosphatase 3 isoform 2"/>
    <property type="match status" value="1"/>
</dbReference>
<dbReference type="GO" id="GO:0005829">
    <property type="term" value="C:cytosol"/>
    <property type="evidence" value="ECO:0007669"/>
    <property type="project" value="TreeGrafter"/>
</dbReference>
<evidence type="ECO:0000313" key="7">
    <source>
        <dbReference type="Proteomes" id="UP000663836"/>
    </source>
</evidence>
<evidence type="ECO:0000256" key="4">
    <source>
        <dbReference type="SAM" id="MobiDB-lite"/>
    </source>
</evidence>
<dbReference type="Proteomes" id="UP000663836">
    <property type="component" value="Unassembled WGS sequence"/>
</dbReference>
<dbReference type="GO" id="GO:0005524">
    <property type="term" value="F:ATP binding"/>
    <property type="evidence" value="ECO:0007669"/>
    <property type="project" value="UniProtKB-KW"/>
</dbReference>
<proteinExistence type="inferred from homology"/>
<name>A0A818XV83_9BILA</name>
<dbReference type="InterPro" id="IPR013078">
    <property type="entry name" value="His_Pase_superF_clade-1"/>
</dbReference>
<gene>
    <name evidence="6" type="ORF">JBS370_LOCUS12165</name>
</gene>
<dbReference type="Pfam" id="PF01591">
    <property type="entry name" value="6PF2K"/>
    <property type="match status" value="2"/>
</dbReference>
<dbReference type="GO" id="GO:0004331">
    <property type="term" value="F:fructose-2,6-bisphosphate 2-phosphatase activity"/>
    <property type="evidence" value="ECO:0007669"/>
    <property type="project" value="TreeGrafter"/>
</dbReference>
<dbReference type="PRINTS" id="PR00991">
    <property type="entry name" value="6PFRUCTKNASE"/>
</dbReference>
<evidence type="ECO:0000256" key="1">
    <source>
        <dbReference type="ARBA" id="ARBA00008408"/>
    </source>
</evidence>
<comment type="caution">
    <text evidence="6">The sequence shown here is derived from an EMBL/GenBank/DDBJ whole genome shotgun (WGS) entry which is preliminary data.</text>
</comment>
<feature type="region of interest" description="Disordered" evidence="4">
    <location>
        <begin position="457"/>
        <end position="479"/>
    </location>
</feature>
<feature type="domain" description="6-phosphofructo-2-kinase" evidence="5">
    <location>
        <begin position="94"/>
        <end position="131"/>
    </location>
</feature>
<dbReference type="Pfam" id="PF00300">
    <property type="entry name" value="His_Phos_1"/>
    <property type="match status" value="1"/>
</dbReference>
<dbReference type="SUPFAM" id="SSF52540">
    <property type="entry name" value="P-loop containing nucleoside triphosphate hydrolases"/>
    <property type="match status" value="1"/>
</dbReference>
<dbReference type="InterPro" id="IPR003094">
    <property type="entry name" value="6Pfruct_kin"/>
</dbReference>
<dbReference type="GO" id="GO:0003873">
    <property type="term" value="F:6-phosphofructo-2-kinase activity"/>
    <property type="evidence" value="ECO:0007669"/>
    <property type="project" value="InterPro"/>
</dbReference>
<dbReference type="SUPFAM" id="SSF53254">
    <property type="entry name" value="Phosphoglycerate mutase-like"/>
    <property type="match status" value="1"/>
</dbReference>
<dbReference type="Gene3D" id="3.40.50.300">
    <property type="entry name" value="P-loop containing nucleotide triphosphate hydrolases"/>
    <property type="match status" value="2"/>
</dbReference>
<dbReference type="GO" id="GO:0006000">
    <property type="term" value="P:fructose metabolic process"/>
    <property type="evidence" value="ECO:0007669"/>
    <property type="project" value="InterPro"/>
</dbReference>
<organism evidence="6 7">
    <name type="scientific">Rotaria sordida</name>
    <dbReference type="NCBI Taxonomy" id="392033"/>
    <lineage>
        <taxon>Eukaryota</taxon>
        <taxon>Metazoa</taxon>
        <taxon>Spiralia</taxon>
        <taxon>Gnathifera</taxon>
        <taxon>Rotifera</taxon>
        <taxon>Eurotatoria</taxon>
        <taxon>Bdelloidea</taxon>
        <taxon>Philodinida</taxon>
        <taxon>Philodinidae</taxon>
        <taxon>Rotaria</taxon>
    </lineage>
</organism>
<feature type="domain" description="6-phosphofructo-2-kinase" evidence="5">
    <location>
        <begin position="132"/>
        <end position="201"/>
    </location>
</feature>
<dbReference type="InterPro" id="IPR029033">
    <property type="entry name" value="His_PPase_superfam"/>
</dbReference>
<comment type="similarity">
    <text evidence="1">In the C-terminal section; belongs to the phosphoglycerate mutase family.</text>
</comment>
<dbReference type="PANTHER" id="PTHR10606">
    <property type="entry name" value="6-PHOSPHOFRUCTO-2-KINASE/FRUCTOSE-2,6-BISPHOSPHATASE"/>
    <property type="match status" value="1"/>
</dbReference>
<dbReference type="Gene3D" id="3.40.50.1240">
    <property type="entry name" value="Phosphoglycerate mutase-like"/>
    <property type="match status" value="1"/>
</dbReference>
<sequence length="479" mass="55282">MRDRDRDLEIKVRDRDSRPCFARDWDRDRDQKYQSRSTLLTIQMLCIRNSPNQPEMYDMKKLEQTVNQVETQGRQEVENDHVADVKQHSTCRDRLVQTPTVIMMVGLPARGKTYMSRKLARYLHWIGIKTKDISQTEAVTDFLSRIKLYEKQYEPIDDKIEEKHYSFIKIYNCGERFLVHKLGGNIQSRVVYFLMNIHVLPRTIYLTMYGESENNIQHRIGGNSPLSPAGKAYSEALAHYIASENIQDLIVWTSQMQPAIDTAKKINAPKEQWKALNGISAGIFEGLTYQEVAENYPEEFAVRNGSKYYYRYPGGESYHDVIARLEPVIMELERAENVLVITHQAVIRCILAYFLDKDPERLPYMKVPLHTVIKLTPMAYGCMMERIPLSVEAVNINRSKLKYCEPNRAGVKGLNEFLGVRSEAKIGPRTTQIFYQNAGTTFETTDARGNRLQRLDSTMSDVTSDNNLSPVQDSDVQQP</sequence>
<keyword evidence="2" id="KW-0547">Nucleotide-binding</keyword>
<reference evidence="6" key="1">
    <citation type="submission" date="2021-02" db="EMBL/GenBank/DDBJ databases">
        <authorList>
            <person name="Nowell W R."/>
        </authorList>
    </citation>
    <scope>NUCLEOTIDE SEQUENCE</scope>
</reference>
<protein>
    <recommendedName>
        <fullName evidence="5">6-phosphofructo-2-kinase domain-containing protein</fullName>
    </recommendedName>
</protein>
<evidence type="ECO:0000313" key="6">
    <source>
        <dbReference type="EMBL" id="CAF3743854.1"/>
    </source>
</evidence>